<dbReference type="Pfam" id="PF01607">
    <property type="entry name" value="CBM_14"/>
    <property type="match status" value="1"/>
</dbReference>
<dbReference type="SMART" id="SM00494">
    <property type="entry name" value="ChtBD2"/>
    <property type="match status" value="1"/>
</dbReference>
<evidence type="ECO:0000313" key="3">
    <source>
        <dbReference type="EMBL" id="MPC20189.1"/>
    </source>
</evidence>
<dbReference type="Gene3D" id="2.170.140.10">
    <property type="entry name" value="Chitin binding domain"/>
    <property type="match status" value="1"/>
</dbReference>
<dbReference type="PANTHER" id="PTHR22933:SF42">
    <property type="entry name" value="FI18455P1-RELATED"/>
    <property type="match status" value="1"/>
</dbReference>
<evidence type="ECO:0000313" key="4">
    <source>
        <dbReference type="Proteomes" id="UP000324222"/>
    </source>
</evidence>
<accession>A0A5B7DG88</accession>
<sequence>MDVIFPWTFSPDTFLVPPSEELPDPPVRLLCVRIGEFDLRHLSGRRQTCFHTHRVTATIAQPNLIHPPPRLHLLHLRHPPRVAVTSQLHFSRLSLHISNWSRDANRLLAPVFREGGTGTCFCREVVRCCNSTTPPGEGGKEGQVIRNPQARGFYADPETRCQVFHICNYNTGIKNICPNGTIFSQEQFTCRWWNEVNCEQAESFYELNNQIGVVPPDSPYQPQPQPSIPQTPTPIRPQPPQPVTPVRPIPPRPVTPVRPIPPRPVTPVQPIPPRPVTPVRPIPPRPVTPVRPTPPRPVTPVQPTPPRPIIPVRPTPPPRPITPVRPTPPRPVTPVRPTPPRPVTPVRPIPPRPVTPVRPTPPRPVTPVRPTPPRPVTPVRPTPPRPVTPVRPAPPTKAPGYDISPPKIPANLYGPPN</sequence>
<dbReference type="SUPFAM" id="SSF57625">
    <property type="entry name" value="Invertebrate chitin-binding proteins"/>
    <property type="match status" value="1"/>
</dbReference>
<dbReference type="GO" id="GO:0008061">
    <property type="term" value="F:chitin binding"/>
    <property type="evidence" value="ECO:0007669"/>
    <property type="project" value="InterPro"/>
</dbReference>
<dbReference type="PANTHER" id="PTHR22933">
    <property type="entry name" value="FI18007P1-RELATED"/>
    <property type="match status" value="1"/>
</dbReference>
<feature type="domain" description="Chitin-binding type-2" evidence="2">
    <location>
        <begin position="144"/>
        <end position="200"/>
    </location>
</feature>
<dbReference type="AlphaFoldDB" id="A0A5B7DG88"/>
<reference evidence="3 4" key="1">
    <citation type="submission" date="2019-05" db="EMBL/GenBank/DDBJ databases">
        <title>Another draft genome of Portunus trituberculatus and its Hox gene families provides insights of decapod evolution.</title>
        <authorList>
            <person name="Jeong J.-H."/>
            <person name="Song I."/>
            <person name="Kim S."/>
            <person name="Choi T."/>
            <person name="Kim D."/>
            <person name="Ryu S."/>
            <person name="Kim W."/>
        </authorList>
    </citation>
    <scope>NUCLEOTIDE SEQUENCE [LARGE SCALE GENOMIC DNA]</scope>
    <source>
        <tissue evidence="3">Muscle</tissue>
    </source>
</reference>
<organism evidence="3 4">
    <name type="scientific">Portunus trituberculatus</name>
    <name type="common">Swimming crab</name>
    <name type="synonym">Neptunus trituberculatus</name>
    <dbReference type="NCBI Taxonomy" id="210409"/>
    <lineage>
        <taxon>Eukaryota</taxon>
        <taxon>Metazoa</taxon>
        <taxon>Ecdysozoa</taxon>
        <taxon>Arthropoda</taxon>
        <taxon>Crustacea</taxon>
        <taxon>Multicrustacea</taxon>
        <taxon>Malacostraca</taxon>
        <taxon>Eumalacostraca</taxon>
        <taxon>Eucarida</taxon>
        <taxon>Decapoda</taxon>
        <taxon>Pleocyemata</taxon>
        <taxon>Brachyura</taxon>
        <taxon>Eubrachyura</taxon>
        <taxon>Portunoidea</taxon>
        <taxon>Portunidae</taxon>
        <taxon>Portuninae</taxon>
        <taxon>Portunus</taxon>
    </lineage>
</organism>
<dbReference type="InterPro" id="IPR002557">
    <property type="entry name" value="Chitin-bd_dom"/>
</dbReference>
<name>A0A5B7DG88_PORTR</name>
<proteinExistence type="predicted"/>
<keyword evidence="4" id="KW-1185">Reference proteome</keyword>
<dbReference type="GO" id="GO:0005576">
    <property type="term" value="C:extracellular region"/>
    <property type="evidence" value="ECO:0007669"/>
    <property type="project" value="InterPro"/>
</dbReference>
<protein>
    <recommendedName>
        <fullName evidence="2">Chitin-binding type-2 domain-containing protein</fullName>
    </recommendedName>
</protein>
<dbReference type="InterPro" id="IPR036508">
    <property type="entry name" value="Chitin-bd_dom_sf"/>
</dbReference>
<dbReference type="OrthoDB" id="10052888at2759"/>
<feature type="region of interest" description="Disordered" evidence="1">
    <location>
        <begin position="212"/>
        <end position="417"/>
    </location>
</feature>
<evidence type="ECO:0000256" key="1">
    <source>
        <dbReference type="SAM" id="MobiDB-lite"/>
    </source>
</evidence>
<feature type="compositionally biased region" description="Pro residues" evidence="1">
    <location>
        <begin position="216"/>
        <end position="397"/>
    </location>
</feature>
<dbReference type="PROSITE" id="PS50940">
    <property type="entry name" value="CHIT_BIND_II"/>
    <property type="match status" value="1"/>
</dbReference>
<dbReference type="Proteomes" id="UP000324222">
    <property type="component" value="Unassembled WGS sequence"/>
</dbReference>
<dbReference type="InterPro" id="IPR052976">
    <property type="entry name" value="Scoloptoxin-like"/>
</dbReference>
<dbReference type="EMBL" id="VSRR010000846">
    <property type="protein sequence ID" value="MPC20189.1"/>
    <property type="molecule type" value="Genomic_DNA"/>
</dbReference>
<gene>
    <name evidence="3" type="ORF">E2C01_013121</name>
</gene>
<evidence type="ECO:0000259" key="2">
    <source>
        <dbReference type="PROSITE" id="PS50940"/>
    </source>
</evidence>
<comment type="caution">
    <text evidence="3">The sequence shown here is derived from an EMBL/GenBank/DDBJ whole genome shotgun (WGS) entry which is preliminary data.</text>
</comment>